<dbReference type="Proteomes" id="UP001333710">
    <property type="component" value="Chromosome"/>
</dbReference>
<dbReference type="PANTHER" id="PTHR30346:SF26">
    <property type="entry name" value="HYDROGEN PEROXIDE-INDUCIBLE GENES ACTIVATOR"/>
    <property type="match status" value="1"/>
</dbReference>
<keyword evidence="3" id="KW-0238">DNA-binding</keyword>
<dbReference type="InterPro" id="IPR036388">
    <property type="entry name" value="WH-like_DNA-bd_sf"/>
</dbReference>
<gene>
    <name evidence="7" type="ORF">MACH26_37130</name>
</gene>
<dbReference type="InterPro" id="IPR005119">
    <property type="entry name" value="LysR_subst-bd"/>
</dbReference>
<comment type="similarity">
    <text evidence="1">Belongs to the LysR transcriptional regulatory family.</text>
</comment>
<dbReference type="Gene3D" id="3.40.190.10">
    <property type="entry name" value="Periplasmic binding protein-like II"/>
    <property type="match status" value="2"/>
</dbReference>
<protein>
    <submittedName>
        <fullName evidence="7">LysR family transcriptional regulator</fullName>
    </submittedName>
</protein>
<evidence type="ECO:0000256" key="1">
    <source>
        <dbReference type="ARBA" id="ARBA00009437"/>
    </source>
</evidence>
<keyword evidence="4" id="KW-0010">Activator</keyword>
<accession>A0AA48KTH5</accession>
<evidence type="ECO:0000313" key="8">
    <source>
        <dbReference type="Proteomes" id="UP001333710"/>
    </source>
</evidence>
<dbReference type="InterPro" id="IPR000847">
    <property type="entry name" value="LysR_HTH_N"/>
</dbReference>
<organism evidence="7 8">
    <name type="scientific">Planctobacterium marinum</name>
    <dbReference type="NCBI Taxonomy" id="1631968"/>
    <lineage>
        <taxon>Bacteria</taxon>
        <taxon>Pseudomonadati</taxon>
        <taxon>Pseudomonadota</taxon>
        <taxon>Gammaproteobacteria</taxon>
        <taxon>Alteromonadales</taxon>
        <taxon>Alteromonadaceae</taxon>
        <taxon>Planctobacterium</taxon>
    </lineage>
</organism>
<dbReference type="SUPFAM" id="SSF46785">
    <property type="entry name" value="Winged helix' DNA-binding domain"/>
    <property type="match status" value="1"/>
</dbReference>
<sequence>MDLRALRYFVAVRESGSISGAARRCYVAQPSISSSLKQLEDTVGKSLFSRHTRGMKATEAGEQLYPLAKQLLGQASAIEELFKTETRKIPFRLGVVRGLGVQRMSQILQKFTAENPGIELTLVPPEEECDARIINETGLNTGEQSQFMWQETFQIALPAGHPLTLRKELLLADLHGLAFIQRLPCDAGLALQNKLNSSGFKVDVRARIQTIEYAIGLVKAGVGCALLPNYKEIIADTEMQFRKIKGEPFSRHIVLAWQQDSGIVSSLAEIAQG</sequence>
<dbReference type="SUPFAM" id="SSF53850">
    <property type="entry name" value="Periplasmic binding protein-like II"/>
    <property type="match status" value="1"/>
</dbReference>
<dbReference type="GO" id="GO:0003700">
    <property type="term" value="F:DNA-binding transcription factor activity"/>
    <property type="evidence" value="ECO:0007669"/>
    <property type="project" value="InterPro"/>
</dbReference>
<dbReference type="Pfam" id="PF03466">
    <property type="entry name" value="LysR_substrate"/>
    <property type="match status" value="1"/>
</dbReference>
<keyword evidence="8" id="KW-1185">Reference proteome</keyword>
<dbReference type="CDD" id="cd05466">
    <property type="entry name" value="PBP2_LTTR_substrate"/>
    <property type="match status" value="1"/>
</dbReference>
<evidence type="ECO:0000256" key="5">
    <source>
        <dbReference type="ARBA" id="ARBA00023163"/>
    </source>
</evidence>
<evidence type="ECO:0000256" key="4">
    <source>
        <dbReference type="ARBA" id="ARBA00023159"/>
    </source>
</evidence>
<dbReference type="Gene3D" id="1.10.10.10">
    <property type="entry name" value="Winged helix-like DNA-binding domain superfamily/Winged helix DNA-binding domain"/>
    <property type="match status" value="1"/>
</dbReference>
<dbReference type="PANTHER" id="PTHR30346">
    <property type="entry name" value="TRANSCRIPTIONAL DUAL REGULATOR HCAR-RELATED"/>
    <property type="match status" value="1"/>
</dbReference>
<evidence type="ECO:0000313" key="7">
    <source>
        <dbReference type="EMBL" id="BDX08192.1"/>
    </source>
</evidence>
<keyword evidence="5" id="KW-0804">Transcription</keyword>
<evidence type="ECO:0000259" key="6">
    <source>
        <dbReference type="PROSITE" id="PS50931"/>
    </source>
</evidence>
<dbReference type="InterPro" id="IPR036390">
    <property type="entry name" value="WH_DNA-bd_sf"/>
</dbReference>
<feature type="domain" description="HTH lysR-type" evidence="6">
    <location>
        <begin position="1"/>
        <end position="58"/>
    </location>
</feature>
<dbReference type="PROSITE" id="PS50931">
    <property type="entry name" value="HTH_LYSR"/>
    <property type="match status" value="1"/>
</dbReference>
<dbReference type="Pfam" id="PF00126">
    <property type="entry name" value="HTH_1"/>
    <property type="match status" value="1"/>
</dbReference>
<keyword evidence="2" id="KW-0805">Transcription regulation</keyword>
<dbReference type="AlphaFoldDB" id="A0AA48KTH5"/>
<dbReference type="PRINTS" id="PR00039">
    <property type="entry name" value="HTHLYSR"/>
</dbReference>
<evidence type="ECO:0000256" key="3">
    <source>
        <dbReference type="ARBA" id="ARBA00023125"/>
    </source>
</evidence>
<dbReference type="KEGG" id="pmaw:MACH26_37130"/>
<dbReference type="RefSeq" id="WP_338294270.1">
    <property type="nucleotide sequence ID" value="NZ_AP027272.1"/>
</dbReference>
<dbReference type="EMBL" id="AP027272">
    <property type="protein sequence ID" value="BDX08192.1"/>
    <property type="molecule type" value="Genomic_DNA"/>
</dbReference>
<dbReference type="GO" id="GO:0003677">
    <property type="term" value="F:DNA binding"/>
    <property type="evidence" value="ECO:0007669"/>
    <property type="project" value="UniProtKB-KW"/>
</dbReference>
<evidence type="ECO:0000256" key="2">
    <source>
        <dbReference type="ARBA" id="ARBA00023015"/>
    </source>
</evidence>
<dbReference type="FunFam" id="1.10.10.10:FF:000001">
    <property type="entry name" value="LysR family transcriptional regulator"/>
    <property type="match status" value="1"/>
</dbReference>
<reference evidence="7" key="1">
    <citation type="submission" date="2023-01" db="EMBL/GenBank/DDBJ databases">
        <title>Complete genome sequence of Planctobacterium marinum strain Dej080120_11.</title>
        <authorList>
            <person name="Ueki S."/>
            <person name="Maruyama F."/>
        </authorList>
    </citation>
    <scope>NUCLEOTIDE SEQUENCE</scope>
    <source>
        <strain evidence="7">Dej080120_11</strain>
    </source>
</reference>
<proteinExistence type="inferred from homology"/>
<dbReference type="GO" id="GO:0032993">
    <property type="term" value="C:protein-DNA complex"/>
    <property type="evidence" value="ECO:0007669"/>
    <property type="project" value="TreeGrafter"/>
</dbReference>
<name>A0AA48KTH5_9ALTE</name>